<reference evidence="3" key="1">
    <citation type="submission" date="2017-02" db="UniProtKB">
        <authorList>
            <consortium name="WormBaseParasite"/>
        </authorList>
    </citation>
    <scope>IDENTIFICATION</scope>
</reference>
<dbReference type="Proteomes" id="UP000274504">
    <property type="component" value="Unassembled WGS sequence"/>
</dbReference>
<protein>
    <submittedName>
        <fullName evidence="1 3">Uncharacterized protein</fullName>
    </submittedName>
</protein>
<name>A0A0R3SP17_HYMDI</name>
<proteinExistence type="predicted"/>
<dbReference type="EMBL" id="UYSG01006756">
    <property type="protein sequence ID" value="VDL58998.1"/>
    <property type="molecule type" value="Genomic_DNA"/>
</dbReference>
<dbReference type="AlphaFoldDB" id="A0A0R3SP17"/>
<dbReference type="WBParaSite" id="HDID_0000668201-mRNA-1">
    <property type="protein sequence ID" value="HDID_0000668201-mRNA-1"/>
    <property type="gene ID" value="HDID_0000668201"/>
</dbReference>
<reference evidence="1 2" key="2">
    <citation type="submission" date="2018-11" db="EMBL/GenBank/DDBJ databases">
        <authorList>
            <consortium name="Pathogen Informatics"/>
        </authorList>
    </citation>
    <scope>NUCLEOTIDE SEQUENCE [LARGE SCALE GENOMIC DNA]</scope>
</reference>
<sequence>MFESRCLVGMVFVWELDKLELIDPVSQSRPRRLTYGSVTKHSLKMVFSRNVVSHRIGT</sequence>
<evidence type="ECO:0000313" key="3">
    <source>
        <dbReference type="WBParaSite" id="HDID_0000668201-mRNA-1"/>
    </source>
</evidence>
<organism evidence="3">
    <name type="scientific">Hymenolepis diminuta</name>
    <name type="common">Rat tapeworm</name>
    <dbReference type="NCBI Taxonomy" id="6216"/>
    <lineage>
        <taxon>Eukaryota</taxon>
        <taxon>Metazoa</taxon>
        <taxon>Spiralia</taxon>
        <taxon>Lophotrochozoa</taxon>
        <taxon>Platyhelminthes</taxon>
        <taxon>Cestoda</taxon>
        <taxon>Eucestoda</taxon>
        <taxon>Cyclophyllidea</taxon>
        <taxon>Hymenolepididae</taxon>
        <taxon>Hymenolepis</taxon>
    </lineage>
</organism>
<evidence type="ECO:0000313" key="2">
    <source>
        <dbReference type="Proteomes" id="UP000274504"/>
    </source>
</evidence>
<gene>
    <name evidence="1" type="ORF">HDID_LOCUS6680</name>
</gene>
<evidence type="ECO:0000313" key="1">
    <source>
        <dbReference type="EMBL" id="VDL58998.1"/>
    </source>
</evidence>
<accession>A0A0R3SP17</accession>